<gene>
    <name evidence="4" type="ORF">KUL25_17515</name>
</gene>
<sequence>MRLTCPNCSAKYEVDEAMVPPGGRDVQCSNCSQTWFQPGPRRVEPPAPEPAPEPAAPEREPRLSEVAVEGPSGAPGAEANAEAPRPTRRQIDPGVTDILREEAEREARLRRGDPPPEPAPQQEEMPLASKPRPTREERLAELEGAEDAFDTEQISAAVASAAAASRREQFPDIEEINSTLRATGDRHEDEASATDVDTVGAAGRRRGSVRRGFFMMIILAAVLVGIYSYAGQISEAVPQAGPALESYLDTVNAARFWLDDMARSLASGSEG</sequence>
<feature type="region of interest" description="Disordered" evidence="1">
    <location>
        <begin position="34"/>
        <end position="137"/>
    </location>
</feature>
<keyword evidence="2" id="KW-1133">Transmembrane helix</keyword>
<proteinExistence type="predicted"/>
<dbReference type="InterPro" id="IPR011723">
    <property type="entry name" value="Znf/thioredoxin_put"/>
</dbReference>
<feature type="compositionally biased region" description="Pro residues" evidence="1">
    <location>
        <begin position="45"/>
        <end position="55"/>
    </location>
</feature>
<protein>
    <submittedName>
        <fullName evidence="4">Zinc-ribbon domain-containing protein</fullName>
    </submittedName>
</protein>
<dbReference type="Proteomes" id="UP000693972">
    <property type="component" value="Unassembled WGS sequence"/>
</dbReference>
<dbReference type="AlphaFoldDB" id="A0A975TTL8"/>
<dbReference type="NCBIfam" id="TIGR02098">
    <property type="entry name" value="MJ0042_CXXC"/>
    <property type="match status" value="1"/>
</dbReference>
<feature type="transmembrane region" description="Helical" evidence="2">
    <location>
        <begin position="213"/>
        <end position="230"/>
    </location>
</feature>
<dbReference type="EMBL" id="JAIMBW010000001">
    <property type="protein sequence ID" value="MBY4894560.1"/>
    <property type="molecule type" value="Genomic_DNA"/>
</dbReference>
<reference evidence="4 5" key="1">
    <citation type="submission" date="2021-07" db="EMBL/GenBank/DDBJ databases">
        <title>Karlodiniumbacter phycospheric gen. nov., sp. nov., a phycosphere bacterium isolated from karlodinium veneficum.</title>
        <authorList>
            <person name="Peng Y."/>
            <person name="Jiang L."/>
            <person name="Lee J."/>
        </authorList>
    </citation>
    <scope>NUCLEOTIDE SEQUENCE</scope>
    <source>
        <strain evidence="4 5">N5</strain>
    </source>
</reference>
<evidence type="ECO:0000256" key="2">
    <source>
        <dbReference type="SAM" id="Phobius"/>
    </source>
</evidence>
<feature type="domain" description="Zinc finger/thioredoxin putative" evidence="3">
    <location>
        <begin position="1"/>
        <end position="36"/>
    </location>
</feature>
<evidence type="ECO:0000313" key="5">
    <source>
        <dbReference type="Proteomes" id="UP000693972"/>
    </source>
</evidence>
<accession>A0A975TTL8</accession>
<evidence type="ECO:0000259" key="3">
    <source>
        <dbReference type="Pfam" id="PF13717"/>
    </source>
</evidence>
<feature type="compositionally biased region" description="Low complexity" evidence="1">
    <location>
        <begin position="67"/>
        <end position="84"/>
    </location>
</feature>
<dbReference type="EMBL" id="CP078073">
    <property type="protein sequence ID" value="QXL87210.1"/>
    <property type="molecule type" value="Genomic_DNA"/>
</dbReference>
<evidence type="ECO:0000256" key="1">
    <source>
        <dbReference type="SAM" id="MobiDB-lite"/>
    </source>
</evidence>
<name>A0A975TTL8_9RHOB</name>
<keyword evidence="5" id="KW-1185">Reference proteome</keyword>
<organism evidence="4">
    <name type="scientific">Gymnodinialimonas phycosphaerae</name>
    <dbReference type="NCBI Taxonomy" id="2841589"/>
    <lineage>
        <taxon>Bacteria</taxon>
        <taxon>Pseudomonadati</taxon>
        <taxon>Pseudomonadota</taxon>
        <taxon>Alphaproteobacteria</taxon>
        <taxon>Rhodobacterales</taxon>
        <taxon>Paracoccaceae</taxon>
        <taxon>Gymnodinialimonas</taxon>
    </lineage>
</organism>
<keyword evidence="2" id="KW-0472">Membrane</keyword>
<dbReference type="Pfam" id="PF13717">
    <property type="entry name" value="Zn_ribbon_4"/>
    <property type="match status" value="1"/>
</dbReference>
<keyword evidence="2" id="KW-0812">Transmembrane</keyword>
<feature type="compositionally biased region" description="Basic and acidic residues" evidence="1">
    <location>
        <begin position="98"/>
        <end position="114"/>
    </location>
</feature>
<evidence type="ECO:0000313" key="4">
    <source>
        <dbReference type="EMBL" id="QXL87210.1"/>
    </source>
</evidence>